<dbReference type="Proteomes" id="UP001346869">
    <property type="component" value="Unassembled WGS sequence"/>
</dbReference>
<keyword evidence="3" id="KW-1185">Reference proteome</keyword>
<gene>
    <name evidence="2" type="ORF">PBY51_007049</name>
</gene>
<organism evidence="2 3">
    <name type="scientific">Eleginops maclovinus</name>
    <name type="common">Patagonian blennie</name>
    <name type="synonym">Eleginus maclovinus</name>
    <dbReference type="NCBI Taxonomy" id="56733"/>
    <lineage>
        <taxon>Eukaryota</taxon>
        <taxon>Metazoa</taxon>
        <taxon>Chordata</taxon>
        <taxon>Craniata</taxon>
        <taxon>Vertebrata</taxon>
        <taxon>Euteleostomi</taxon>
        <taxon>Actinopterygii</taxon>
        <taxon>Neopterygii</taxon>
        <taxon>Teleostei</taxon>
        <taxon>Neoteleostei</taxon>
        <taxon>Acanthomorphata</taxon>
        <taxon>Eupercaria</taxon>
        <taxon>Perciformes</taxon>
        <taxon>Notothenioidei</taxon>
        <taxon>Eleginopidae</taxon>
        <taxon>Eleginops</taxon>
    </lineage>
</organism>
<evidence type="ECO:0000313" key="2">
    <source>
        <dbReference type="EMBL" id="KAK5853244.1"/>
    </source>
</evidence>
<feature type="region of interest" description="Disordered" evidence="1">
    <location>
        <begin position="1"/>
        <end position="21"/>
    </location>
</feature>
<dbReference type="EMBL" id="JAUZQC010000020">
    <property type="protein sequence ID" value="KAK5853244.1"/>
    <property type="molecule type" value="Genomic_DNA"/>
</dbReference>
<reference evidence="2 3" key="2">
    <citation type="journal article" date="2023" name="Mol. Biol. Evol.">
        <title>Genomics of Secondarily Temperate Adaptation in the Only Non-Antarctic Icefish.</title>
        <authorList>
            <person name="Rivera-Colon A.G."/>
            <person name="Rayamajhi N."/>
            <person name="Minhas B.F."/>
            <person name="Madrigal G."/>
            <person name="Bilyk K.T."/>
            <person name="Yoon V."/>
            <person name="Hune M."/>
            <person name="Gregory S."/>
            <person name="Cheng C.H.C."/>
            <person name="Catchen J.M."/>
        </authorList>
    </citation>
    <scope>NUCLEOTIDE SEQUENCE [LARGE SCALE GENOMIC DNA]</scope>
    <source>
        <strain evidence="2">JMC-PN-2008</strain>
    </source>
</reference>
<sequence length="87" mass="8932">MGLQSPHLCPSTSLSFANSSSTPTSSLQYSLRTIASVDGIGPQAPAPILQTPSPPPSFTTAIHTIPPIVTPNLITHSMEAPPSAANK</sequence>
<accession>A0AAN8AET1</accession>
<reference evidence="2 3" key="1">
    <citation type="journal article" date="2023" name="Genes (Basel)">
        <title>Chromosome-Level Genome Assembly and Circadian Gene Repertoire of the Patagonia Blennie Eleginops maclovinus-The Closest Ancestral Proxy of Antarctic Cryonotothenioids.</title>
        <authorList>
            <person name="Cheng C.C."/>
            <person name="Rivera-Colon A.G."/>
            <person name="Minhas B.F."/>
            <person name="Wilson L."/>
            <person name="Rayamajhi N."/>
            <person name="Vargas-Chacoff L."/>
            <person name="Catchen J.M."/>
        </authorList>
    </citation>
    <scope>NUCLEOTIDE SEQUENCE [LARGE SCALE GENOMIC DNA]</scope>
    <source>
        <strain evidence="2">JMC-PN-2008</strain>
    </source>
</reference>
<name>A0AAN8AET1_ELEMC</name>
<protein>
    <submittedName>
        <fullName evidence="2">Uncharacterized protein</fullName>
    </submittedName>
</protein>
<evidence type="ECO:0000313" key="3">
    <source>
        <dbReference type="Proteomes" id="UP001346869"/>
    </source>
</evidence>
<dbReference type="AlphaFoldDB" id="A0AAN8AET1"/>
<proteinExistence type="predicted"/>
<feature type="compositionally biased region" description="Low complexity" evidence="1">
    <location>
        <begin position="11"/>
        <end position="21"/>
    </location>
</feature>
<evidence type="ECO:0000256" key="1">
    <source>
        <dbReference type="SAM" id="MobiDB-lite"/>
    </source>
</evidence>
<comment type="caution">
    <text evidence="2">The sequence shown here is derived from an EMBL/GenBank/DDBJ whole genome shotgun (WGS) entry which is preliminary data.</text>
</comment>